<dbReference type="GO" id="GO:0005737">
    <property type="term" value="C:cytoplasm"/>
    <property type="evidence" value="ECO:0007669"/>
    <property type="project" value="TreeGrafter"/>
</dbReference>
<dbReference type="Gene3D" id="2.70.98.10">
    <property type="match status" value="1"/>
</dbReference>
<dbReference type="PANTHER" id="PTHR10091">
    <property type="entry name" value="ALDOSE-1-EPIMERASE"/>
    <property type="match status" value="1"/>
</dbReference>
<dbReference type="Proteomes" id="UP000004080">
    <property type="component" value="Unassembled WGS sequence"/>
</dbReference>
<dbReference type="GO" id="GO:0033499">
    <property type="term" value="P:galactose catabolic process via UDP-galactose, Leloir pathway"/>
    <property type="evidence" value="ECO:0007669"/>
    <property type="project" value="TreeGrafter"/>
</dbReference>
<name>I8UC35_9BACL</name>
<dbReference type="GO" id="GO:0030246">
    <property type="term" value="F:carbohydrate binding"/>
    <property type="evidence" value="ECO:0007669"/>
    <property type="project" value="InterPro"/>
</dbReference>
<sequence length="310" mass="35205">MITETTYLEEQAYVLENEHLQVTVVPALGSNVMRIFDRYTKQDILRSPATREEREQRKTVYGTPVLFPPNRMEDATFTYRGVTYALEMNRAKENVHIHGFVQELPWNVQEVQAANTTLTTVLHSKDHASILSQFPHDFSLEMTITLQGQDVIQTLTVKNHGDEPMPCGLGYHTTFHFPKGSKLAIDIEQQWELNERHLPTGTLLPVKEATAFKQGRVLDGVALDDVYVMTQDRKAVITTPHDTTITYSTNERFTQWVLFTASGDEELLAIEPYSWVTNAPNLAQLPATLTGMDEVAGHRNKVYETKITVK</sequence>
<dbReference type="PATRIC" id="fig|1196324.3.peg.3329"/>
<dbReference type="GO" id="GO:0004034">
    <property type="term" value="F:aldose 1-epimerase activity"/>
    <property type="evidence" value="ECO:0007669"/>
    <property type="project" value="TreeGrafter"/>
</dbReference>
<proteinExistence type="predicted"/>
<protein>
    <submittedName>
        <fullName evidence="1">Epimerase</fullName>
    </submittedName>
</protein>
<dbReference type="CDD" id="cd01081">
    <property type="entry name" value="Aldose_epim"/>
    <property type="match status" value="1"/>
</dbReference>
<evidence type="ECO:0000313" key="1">
    <source>
        <dbReference type="EMBL" id="EIT84358.1"/>
    </source>
</evidence>
<keyword evidence="2" id="KW-1185">Reference proteome</keyword>
<dbReference type="GO" id="GO:0006006">
    <property type="term" value="P:glucose metabolic process"/>
    <property type="evidence" value="ECO:0007669"/>
    <property type="project" value="TreeGrafter"/>
</dbReference>
<evidence type="ECO:0000313" key="2">
    <source>
        <dbReference type="Proteomes" id="UP000004080"/>
    </source>
</evidence>
<dbReference type="OrthoDB" id="9795355at2"/>
<dbReference type="InterPro" id="IPR011013">
    <property type="entry name" value="Gal_mutarotase_sf_dom"/>
</dbReference>
<dbReference type="InterPro" id="IPR014718">
    <property type="entry name" value="GH-type_carb-bd"/>
</dbReference>
<dbReference type="EMBL" id="AKKV01000036">
    <property type="protein sequence ID" value="EIT84358.1"/>
    <property type="molecule type" value="Genomic_DNA"/>
</dbReference>
<accession>I8UC35</accession>
<gene>
    <name evidence="1" type="ORF">A374_16268</name>
</gene>
<organism evidence="1 2">
    <name type="scientific">Fictibacillus macauensis ZFHKF-1</name>
    <dbReference type="NCBI Taxonomy" id="1196324"/>
    <lineage>
        <taxon>Bacteria</taxon>
        <taxon>Bacillati</taxon>
        <taxon>Bacillota</taxon>
        <taxon>Bacilli</taxon>
        <taxon>Bacillales</taxon>
        <taxon>Fictibacillaceae</taxon>
        <taxon>Fictibacillus</taxon>
    </lineage>
</organism>
<dbReference type="STRING" id="1196324.A374_16268"/>
<dbReference type="Pfam" id="PF01263">
    <property type="entry name" value="Aldose_epim"/>
    <property type="match status" value="1"/>
</dbReference>
<dbReference type="AlphaFoldDB" id="I8UC35"/>
<reference evidence="1 2" key="1">
    <citation type="journal article" date="2012" name="J. Bacteriol.">
        <title>Genome of Bacillus macauensis ZFHKF-1, a Long-Chain-Forming Bacterium.</title>
        <authorList>
            <person name="Cai L."/>
            <person name="Zhang T."/>
        </authorList>
    </citation>
    <scope>NUCLEOTIDE SEQUENCE [LARGE SCALE GENOMIC DNA]</scope>
    <source>
        <strain evidence="1 2">ZFHKF-1</strain>
    </source>
</reference>
<dbReference type="eggNOG" id="COG2017">
    <property type="taxonomic scope" value="Bacteria"/>
</dbReference>
<comment type="caution">
    <text evidence="1">The sequence shown here is derived from an EMBL/GenBank/DDBJ whole genome shotgun (WGS) entry which is preliminary data.</text>
</comment>
<dbReference type="RefSeq" id="WP_007203326.1">
    <property type="nucleotide sequence ID" value="NZ_AKKV01000036.1"/>
</dbReference>
<dbReference type="InterPro" id="IPR008183">
    <property type="entry name" value="Aldose_1/G6P_1-epimerase"/>
</dbReference>
<dbReference type="PANTHER" id="PTHR10091:SF0">
    <property type="entry name" value="GALACTOSE MUTAROTASE"/>
    <property type="match status" value="1"/>
</dbReference>
<dbReference type="SUPFAM" id="SSF74650">
    <property type="entry name" value="Galactose mutarotase-like"/>
    <property type="match status" value="1"/>
</dbReference>